<gene>
    <name evidence="1" type="ORF">HPB52_004834</name>
</gene>
<dbReference type="EMBL" id="JABSTV010001251">
    <property type="protein sequence ID" value="KAH7951119.1"/>
    <property type="molecule type" value="Genomic_DNA"/>
</dbReference>
<evidence type="ECO:0000313" key="1">
    <source>
        <dbReference type="EMBL" id="KAH7951119.1"/>
    </source>
</evidence>
<keyword evidence="2" id="KW-1185">Reference proteome</keyword>
<reference evidence="1" key="1">
    <citation type="journal article" date="2020" name="Cell">
        <title>Large-Scale Comparative Analyses of Tick Genomes Elucidate Their Genetic Diversity and Vector Capacities.</title>
        <authorList>
            <consortium name="Tick Genome and Microbiome Consortium (TIGMIC)"/>
            <person name="Jia N."/>
            <person name="Wang J."/>
            <person name="Shi W."/>
            <person name="Du L."/>
            <person name="Sun Y."/>
            <person name="Zhan W."/>
            <person name="Jiang J.F."/>
            <person name="Wang Q."/>
            <person name="Zhang B."/>
            <person name="Ji P."/>
            <person name="Bell-Sakyi L."/>
            <person name="Cui X.M."/>
            <person name="Yuan T.T."/>
            <person name="Jiang B.G."/>
            <person name="Yang W.F."/>
            <person name="Lam T.T."/>
            <person name="Chang Q.C."/>
            <person name="Ding S.J."/>
            <person name="Wang X.J."/>
            <person name="Zhu J.G."/>
            <person name="Ruan X.D."/>
            <person name="Zhao L."/>
            <person name="Wei J.T."/>
            <person name="Ye R.Z."/>
            <person name="Que T.C."/>
            <person name="Du C.H."/>
            <person name="Zhou Y.H."/>
            <person name="Cheng J.X."/>
            <person name="Dai P.F."/>
            <person name="Guo W.B."/>
            <person name="Han X.H."/>
            <person name="Huang E.J."/>
            <person name="Li L.F."/>
            <person name="Wei W."/>
            <person name="Gao Y.C."/>
            <person name="Liu J.Z."/>
            <person name="Shao H.Z."/>
            <person name="Wang X."/>
            <person name="Wang C.C."/>
            <person name="Yang T.C."/>
            <person name="Huo Q.B."/>
            <person name="Li W."/>
            <person name="Chen H.Y."/>
            <person name="Chen S.E."/>
            <person name="Zhou L.G."/>
            <person name="Ni X.B."/>
            <person name="Tian J.H."/>
            <person name="Sheng Y."/>
            <person name="Liu T."/>
            <person name="Pan Y.S."/>
            <person name="Xia L.Y."/>
            <person name="Li J."/>
            <person name="Zhao F."/>
            <person name="Cao W.C."/>
        </authorList>
    </citation>
    <scope>NUCLEOTIDE SEQUENCE</scope>
    <source>
        <strain evidence="1">Rsan-2018</strain>
    </source>
</reference>
<evidence type="ECO:0000313" key="2">
    <source>
        <dbReference type="Proteomes" id="UP000821837"/>
    </source>
</evidence>
<dbReference type="AlphaFoldDB" id="A0A9D4PQ91"/>
<accession>A0A9D4PQ91</accession>
<name>A0A9D4PQ91_RHISA</name>
<dbReference type="Proteomes" id="UP000821837">
    <property type="component" value="Chromosome 5"/>
</dbReference>
<proteinExistence type="predicted"/>
<sequence>MNALGFALKNSTLLNVEGVGEIRLLYDVFLNDTHRDVKAAYLLWHLVASGVEEFSVTEGQFSPQAYETCSQSAFRLRELWELFKAEIFTTPDKDAVAENIFALITDTVHKQFKEMPLVEVEDFEERERFFENVKLLTPMAQSRASVPVPNATQDFAQNLLRGRRFNIAVYAARSLKLGVQRAAKYRDLFLLGGRYILLSPSVYDFIRKASPNSVLPNMAILGQLLAESLWGMALFYANWKPNTKTNILSFGTCFFERYLNNANISHKYQVLYTSLGMSTVVSALNRSDWHVMHNAWSLWRLSHAQFFYIFNSHYRCPNNPSVHTNLEIEVPLMYVQDFAEAFSCPKNTSMEPRGCLDPV</sequence>
<protein>
    <submittedName>
        <fullName evidence="1">Uncharacterized protein</fullName>
    </submittedName>
</protein>
<comment type="caution">
    <text evidence="1">The sequence shown here is derived from an EMBL/GenBank/DDBJ whole genome shotgun (WGS) entry which is preliminary data.</text>
</comment>
<organism evidence="1 2">
    <name type="scientific">Rhipicephalus sanguineus</name>
    <name type="common">Brown dog tick</name>
    <name type="synonym">Ixodes sanguineus</name>
    <dbReference type="NCBI Taxonomy" id="34632"/>
    <lineage>
        <taxon>Eukaryota</taxon>
        <taxon>Metazoa</taxon>
        <taxon>Ecdysozoa</taxon>
        <taxon>Arthropoda</taxon>
        <taxon>Chelicerata</taxon>
        <taxon>Arachnida</taxon>
        <taxon>Acari</taxon>
        <taxon>Parasitiformes</taxon>
        <taxon>Ixodida</taxon>
        <taxon>Ixodoidea</taxon>
        <taxon>Ixodidae</taxon>
        <taxon>Rhipicephalinae</taxon>
        <taxon>Rhipicephalus</taxon>
        <taxon>Rhipicephalus</taxon>
    </lineage>
</organism>
<reference evidence="1" key="2">
    <citation type="submission" date="2021-09" db="EMBL/GenBank/DDBJ databases">
        <authorList>
            <person name="Jia N."/>
            <person name="Wang J."/>
            <person name="Shi W."/>
            <person name="Du L."/>
            <person name="Sun Y."/>
            <person name="Zhan W."/>
            <person name="Jiang J."/>
            <person name="Wang Q."/>
            <person name="Zhang B."/>
            <person name="Ji P."/>
            <person name="Sakyi L.B."/>
            <person name="Cui X."/>
            <person name="Yuan T."/>
            <person name="Jiang B."/>
            <person name="Yang W."/>
            <person name="Lam T.T.-Y."/>
            <person name="Chang Q."/>
            <person name="Ding S."/>
            <person name="Wang X."/>
            <person name="Zhu J."/>
            <person name="Ruan X."/>
            <person name="Zhao L."/>
            <person name="Wei J."/>
            <person name="Que T."/>
            <person name="Du C."/>
            <person name="Cheng J."/>
            <person name="Dai P."/>
            <person name="Han X."/>
            <person name="Huang E."/>
            <person name="Gao Y."/>
            <person name="Liu J."/>
            <person name="Shao H."/>
            <person name="Ye R."/>
            <person name="Li L."/>
            <person name="Wei W."/>
            <person name="Wang X."/>
            <person name="Wang C."/>
            <person name="Huo Q."/>
            <person name="Li W."/>
            <person name="Guo W."/>
            <person name="Chen H."/>
            <person name="Chen S."/>
            <person name="Zhou L."/>
            <person name="Zhou L."/>
            <person name="Ni X."/>
            <person name="Tian J."/>
            <person name="Zhou Y."/>
            <person name="Sheng Y."/>
            <person name="Liu T."/>
            <person name="Pan Y."/>
            <person name="Xia L."/>
            <person name="Li J."/>
            <person name="Zhao F."/>
            <person name="Cao W."/>
        </authorList>
    </citation>
    <scope>NUCLEOTIDE SEQUENCE</scope>
    <source>
        <strain evidence="1">Rsan-2018</strain>
        <tissue evidence="1">Larvae</tissue>
    </source>
</reference>